<dbReference type="Proteomes" id="UP001295684">
    <property type="component" value="Unassembled WGS sequence"/>
</dbReference>
<feature type="region of interest" description="Disordered" evidence="1">
    <location>
        <begin position="411"/>
        <end position="438"/>
    </location>
</feature>
<organism evidence="2 3">
    <name type="scientific">Euplotes crassus</name>
    <dbReference type="NCBI Taxonomy" id="5936"/>
    <lineage>
        <taxon>Eukaryota</taxon>
        <taxon>Sar</taxon>
        <taxon>Alveolata</taxon>
        <taxon>Ciliophora</taxon>
        <taxon>Intramacronucleata</taxon>
        <taxon>Spirotrichea</taxon>
        <taxon>Hypotrichia</taxon>
        <taxon>Euplotida</taxon>
        <taxon>Euplotidae</taxon>
        <taxon>Moneuplotes</taxon>
    </lineage>
</organism>
<proteinExistence type="predicted"/>
<feature type="compositionally biased region" description="Basic and acidic residues" evidence="1">
    <location>
        <begin position="459"/>
        <end position="471"/>
    </location>
</feature>
<sequence length="522" mass="61587">MNYSDILSESCLQSQKFQNKYKNILNDRKSFGDRIRQDHDKQSKMSQKSNFGKYMEKMNVKIKIDDLKKPKFLNTLRPGTTKIQTKKALNKTQKRINTSAVKSNRVDVRVNRCNYWKSAKPRDLYHLQEINRKVIYPEYKVKEKAKRMNFSNVDPKEKYLLLQRNKNQRRRFNETTLQKTRGKKRAFSILGVENIKSLRHNQDLLSVKSSIARRSVTPTSRKSVIISSHVRKKQLELPEYRRKCESTIGGSVCASKRPSRINSPQKRRLTCMISNPRKSIGDLKRKIPEDLRKKEQTLKTVEERIREKFSNGTSQEQHSLKRFKQLQEYLKMAKRKVRINTNIRNKSGRIVKGEIPLGTDTQIDNELRENYPSILEIKRRLKNTLMIKCDFDEVIKYAQEYLGVNDEDLSSKHKALQDHKKKKERETRKKEDSIKLYRKSSPRNKKELLIKELRSDLGLNKSEDSLPKSPEKINNSPRSSKSSSEKSVNQDEEEFKFTRKKWTNIDELILALQEEVHTKDNQ</sequence>
<feature type="region of interest" description="Disordered" evidence="1">
    <location>
        <begin position="459"/>
        <end position="495"/>
    </location>
</feature>
<accession>A0AAD1UEQ3</accession>
<keyword evidence="3" id="KW-1185">Reference proteome</keyword>
<evidence type="ECO:0000313" key="3">
    <source>
        <dbReference type="Proteomes" id="UP001295684"/>
    </source>
</evidence>
<gene>
    <name evidence="2" type="ORF">ECRASSUSDP1_LOCUS5379</name>
</gene>
<protein>
    <submittedName>
        <fullName evidence="2">Uncharacterized protein</fullName>
    </submittedName>
</protein>
<comment type="caution">
    <text evidence="2">The sequence shown here is derived from an EMBL/GenBank/DDBJ whole genome shotgun (WGS) entry which is preliminary data.</text>
</comment>
<reference evidence="2" key="1">
    <citation type="submission" date="2023-07" db="EMBL/GenBank/DDBJ databases">
        <authorList>
            <consortium name="AG Swart"/>
            <person name="Singh M."/>
            <person name="Singh A."/>
            <person name="Seah K."/>
            <person name="Emmerich C."/>
        </authorList>
    </citation>
    <scope>NUCLEOTIDE SEQUENCE</scope>
    <source>
        <strain evidence="2">DP1</strain>
    </source>
</reference>
<evidence type="ECO:0000313" key="2">
    <source>
        <dbReference type="EMBL" id="CAI2364039.1"/>
    </source>
</evidence>
<evidence type="ECO:0000256" key="1">
    <source>
        <dbReference type="SAM" id="MobiDB-lite"/>
    </source>
</evidence>
<dbReference type="AlphaFoldDB" id="A0AAD1UEQ3"/>
<name>A0AAD1UEQ3_EUPCR</name>
<feature type="compositionally biased region" description="Low complexity" evidence="1">
    <location>
        <begin position="472"/>
        <end position="487"/>
    </location>
</feature>
<feature type="compositionally biased region" description="Basic and acidic residues" evidence="1">
    <location>
        <begin position="411"/>
        <end position="435"/>
    </location>
</feature>
<dbReference type="EMBL" id="CAMPGE010005191">
    <property type="protein sequence ID" value="CAI2364039.1"/>
    <property type="molecule type" value="Genomic_DNA"/>
</dbReference>